<reference evidence="5 6" key="1">
    <citation type="submission" date="2023-03" db="EMBL/GenBank/DDBJ databases">
        <title>Bacillus Genome Sequencing.</title>
        <authorList>
            <person name="Dunlap C."/>
        </authorList>
    </citation>
    <scope>NUCLEOTIDE SEQUENCE [LARGE SCALE GENOMIC DNA]</scope>
    <source>
        <strain evidence="5 6">BD-525</strain>
    </source>
</reference>
<dbReference type="CDD" id="cd02968">
    <property type="entry name" value="SCO"/>
    <property type="match status" value="1"/>
</dbReference>
<feature type="domain" description="Thioredoxin" evidence="4">
    <location>
        <begin position="29"/>
        <end position="193"/>
    </location>
</feature>
<evidence type="ECO:0000259" key="4">
    <source>
        <dbReference type="PROSITE" id="PS51352"/>
    </source>
</evidence>
<evidence type="ECO:0000256" key="2">
    <source>
        <dbReference type="ARBA" id="ARBA00023008"/>
    </source>
</evidence>
<dbReference type="PROSITE" id="PS51257">
    <property type="entry name" value="PROKAR_LIPOPROTEIN"/>
    <property type="match status" value="1"/>
</dbReference>
<sequence length="194" mass="21893">MVKTRKVYLLAMFLVSVLLVTACGDGKPDKLNIKLESFQYIDQEGNRKDISDLKGKVWVADFFFTHCTTVCPMLTSNMADLQQELKNAGIKAELVSFSVDPENDNPEAIITYISKFSDDLTNWQGLTGYSFDDIQTFARNNFKMAIQKDTASDQVIHGTSFFLVDQTGTVVSFYDGQEPPYDKIKKDIKALERS</sequence>
<evidence type="ECO:0000313" key="5">
    <source>
        <dbReference type="EMBL" id="MEC0239838.1"/>
    </source>
</evidence>
<dbReference type="InterPro" id="IPR036249">
    <property type="entry name" value="Thioredoxin-like_sf"/>
</dbReference>
<dbReference type="SUPFAM" id="SSF52833">
    <property type="entry name" value="Thioredoxin-like"/>
    <property type="match status" value="1"/>
</dbReference>
<dbReference type="InterPro" id="IPR013766">
    <property type="entry name" value="Thioredoxin_domain"/>
</dbReference>
<dbReference type="PANTHER" id="PTHR12151">
    <property type="entry name" value="ELECTRON TRANSPORT PROTIN SCO1/SENC FAMILY MEMBER"/>
    <property type="match status" value="1"/>
</dbReference>
<dbReference type="Pfam" id="PF02630">
    <property type="entry name" value="SCO1-SenC"/>
    <property type="match status" value="1"/>
</dbReference>
<evidence type="ECO:0000256" key="1">
    <source>
        <dbReference type="ARBA" id="ARBA00010996"/>
    </source>
</evidence>
<feature type="chain" id="PRO_5046080191" evidence="3">
    <location>
        <begin position="23"/>
        <end position="194"/>
    </location>
</feature>
<organism evidence="5 6">
    <name type="scientific">Paenibacillus dokdonensis</name>
    <dbReference type="NCBI Taxonomy" id="2567944"/>
    <lineage>
        <taxon>Bacteria</taxon>
        <taxon>Bacillati</taxon>
        <taxon>Bacillota</taxon>
        <taxon>Bacilli</taxon>
        <taxon>Bacillales</taxon>
        <taxon>Paenibacillaceae</taxon>
        <taxon>Paenibacillus</taxon>
    </lineage>
</organism>
<gene>
    <name evidence="5" type="ORF">P4H66_08205</name>
</gene>
<dbReference type="Gene3D" id="3.40.30.10">
    <property type="entry name" value="Glutaredoxin"/>
    <property type="match status" value="1"/>
</dbReference>
<evidence type="ECO:0000313" key="6">
    <source>
        <dbReference type="Proteomes" id="UP001344632"/>
    </source>
</evidence>
<comment type="similarity">
    <text evidence="1">Belongs to the SCO1/2 family.</text>
</comment>
<protein>
    <submittedName>
        <fullName evidence="5">SCO family protein</fullName>
    </submittedName>
</protein>
<name>A0ABU6GJF3_9BACL</name>
<dbReference type="EMBL" id="JARLKZ010000005">
    <property type="protein sequence ID" value="MEC0239838.1"/>
    <property type="molecule type" value="Genomic_DNA"/>
</dbReference>
<dbReference type="InterPro" id="IPR003782">
    <property type="entry name" value="SCO1/SenC"/>
</dbReference>
<dbReference type="PROSITE" id="PS51352">
    <property type="entry name" value="THIOREDOXIN_2"/>
    <property type="match status" value="1"/>
</dbReference>
<proteinExistence type="inferred from homology"/>
<keyword evidence="3" id="KW-0732">Signal</keyword>
<dbReference type="PANTHER" id="PTHR12151:SF25">
    <property type="entry name" value="LINALOOL DEHYDRATASE_ISOMERASE DOMAIN-CONTAINING PROTEIN"/>
    <property type="match status" value="1"/>
</dbReference>
<keyword evidence="6" id="KW-1185">Reference proteome</keyword>
<keyword evidence="2" id="KW-0186">Copper</keyword>
<evidence type="ECO:0000256" key="3">
    <source>
        <dbReference type="SAM" id="SignalP"/>
    </source>
</evidence>
<dbReference type="RefSeq" id="WP_326087096.1">
    <property type="nucleotide sequence ID" value="NZ_JARLKZ010000005.1"/>
</dbReference>
<feature type="signal peptide" evidence="3">
    <location>
        <begin position="1"/>
        <end position="22"/>
    </location>
</feature>
<comment type="caution">
    <text evidence="5">The sequence shown here is derived from an EMBL/GenBank/DDBJ whole genome shotgun (WGS) entry which is preliminary data.</text>
</comment>
<dbReference type="Proteomes" id="UP001344632">
    <property type="component" value="Unassembled WGS sequence"/>
</dbReference>
<accession>A0ABU6GJF3</accession>